<dbReference type="InterPro" id="IPR025287">
    <property type="entry name" value="WAK_GUB"/>
</dbReference>
<dbReference type="EMBL" id="AWWV01014358">
    <property type="protein sequence ID" value="OMO57398.1"/>
    <property type="molecule type" value="Genomic_DNA"/>
</dbReference>
<evidence type="ECO:0000256" key="6">
    <source>
        <dbReference type="SAM" id="SignalP"/>
    </source>
</evidence>
<keyword evidence="4" id="KW-1133">Transmembrane helix</keyword>
<reference evidence="8 9" key="1">
    <citation type="submission" date="2013-09" db="EMBL/GenBank/DDBJ databases">
        <title>Corchorus capsularis genome sequencing.</title>
        <authorList>
            <person name="Alam M."/>
            <person name="Haque M.S."/>
            <person name="Islam M.S."/>
            <person name="Emdad E.M."/>
            <person name="Islam M.M."/>
            <person name="Ahmed B."/>
            <person name="Halim A."/>
            <person name="Hossen Q.M.M."/>
            <person name="Hossain M.Z."/>
            <person name="Ahmed R."/>
            <person name="Khan M.M."/>
            <person name="Islam R."/>
            <person name="Rashid M.M."/>
            <person name="Khan S.A."/>
            <person name="Rahman M.S."/>
            <person name="Alam M."/>
        </authorList>
    </citation>
    <scope>NUCLEOTIDE SEQUENCE [LARGE SCALE GENOMIC DNA]</scope>
    <source>
        <strain evidence="9">cv. CVL-1</strain>
        <tissue evidence="8">Whole seedling</tissue>
    </source>
</reference>
<keyword evidence="8" id="KW-0675">Receptor</keyword>
<evidence type="ECO:0000313" key="9">
    <source>
        <dbReference type="Proteomes" id="UP000188268"/>
    </source>
</evidence>
<keyword evidence="8" id="KW-0808">Transferase</keyword>
<gene>
    <name evidence="8" type="ORF">CCACVL1_25782</name>
</gene>
<dbReference type="GO" id="GO:0016020">
    <property type="term" value="C:membrane"/>
    <property type="evidence" value="ECO:0007669"/>
    <property type="project" value="UniProtKB-SubCell"/>
</dbReference>
<dbReference type="Gramene" id="OMO57398">
    <property type="protein sequence ID" value="OMO57398"/>
    <property type="gene ID" value="CCACVL1_25782"/>
</dbReference>
<dbReference type="GO" id="GO:0030247">
    <property type="term" value="F:polysaccharide binding"/>
    <property type="evidence" value="ECO:0007669"/>
    <property type="project" value="InterPro"/>
</dbReference>
<feature type="signal peptide" evidence="6">
    <location>
        <begin position="1"/>
        <end position="22"/>
    </location>
</feature>
<feature type="chain" id="PRO_5012684013" evidence="6">
    <location>
        <begin position="23"/>
        <end position="189"/>
    </location>
</feature>
<dbReference type="OMA" id="ICENNRT"/>
<accession>A0A1R3GH15</accession>
<feature type="non-terminal residue" evidence="8">
    <location>
        <position position="189"/>
    </location>
</feature>
<evidence type="ECO:0000256" key="5">
    <source>
        <dbReference type="ARBA" id="ARBA00023136"/>
    </source>
</evidence>
<keyword evidence="2" id="KW-0812">Transmembrane</keyword>
<dbReference type="PANTHER" id="PTHR33138">
    <property type="entry name" value="OS01G0690200 PROTEIN"/>
    <property type="match status" value="1"/>
</dbReference>
<comment type="caution">
    <text evidence="8">The sequence shown here is derived from an EMBL/GenBank/DDBJ whole genome shotgun (WGS) entry which is preliminary data.</text>
</comment>
<dbReference type="STRING" id="210143.A0A1R3GH15"/>
<dbReference type="AlphaFoldDB" id="A0A1R3GH15"/>
<evidence type="ECO:0000256" key="2">
    <source>
        <dbReference type="ARBA" id="ARBA00022692"/>
    </source>
</evidence>
<dbReference type="Pfam" id="PF13947">
    <property type="entry name" value="GUB_WAK_bind"/>
    <property type="match status" value="1"/>
</dbReference>
<keyword evidence="3 6" id="KW-0732">Signal</keyword>
<dbReference type="Proteomes" id="UP000188268">
    <property type="component" value="Unassembled WGS sequence"/>
</dbReference>
<dbReference type="GO" id="GO:0016301">
    <property type="term" value="F:kinase activity"/>
    <property type="evidence" value="ECO:0007669"/>
    <property type="project" value="UniProtKB-KW"/>
</dbReference>
<keyword evidence="9" id="KW-1185">Reference proteome</keyword>
<sequence>MSRENLAILGLLLFLFLDAVNGANSILCKPSSCGALNNISSPFRLKGDPPQCGFPQFELVCENNRTILHNSDGSFYVQHILYNGSDTRIRLVDTSLDSQNCSILPNTIICRRLNNQSYIYLVSCKVPINSPLYIDASPCAKASFSSYPYLYVLYGGMLNLNATAFTEACTVQVQVPSPTGFPILPPPPP</sequence>
<dbReference type="OrthoDB" id="956067at2759"/>
<proteinExistence type="predicted"/>
<evidence type="ECO:0000259" key="7">
    <source>
        <dbReference type="Pfam" id="PF13947"/>
    </source>
</evidence>
<keyword evidence="5" id="KW-0472">Membrane</keyword>
<protein>
    <submittedName>
        <fullName evidence="8">Putative receptor-like protein kinase</fullName>
    </submittedName>
</protein>
<name>A0A1R3GH15_COCAP</name>
<feature type="domain" description="Wall-associated receptor kinase galacturonan-binding" evidence="7">
    <location>
        <begin position="28"/>
        <end position="92"/>
    </location>
</feature>
<evidence type="ECO:0000313" key="8">
    <source>
        <dbReference type="EMBL" id="OMO57398.1"/>
    </source>
</evidence>
<organism evidence="8 9">
    <name type="scientific">Corchorus capsularis</name>
    <name type="common">Jute</name>
    <dbReference type="NCBI Taxonomy" id="210143"/>
    <lineage>
        <taxon>Eukaryota</taxon>
        <taxon>Viridiplantae</taxon>
        <taxon>Streptophyta</taxon>
        <taxon>Embryophyta</taxon>
        <taxon>Tracheophyta</taxon>
        <taxon>Spermatophyta</taxon>
        <taxon>Magnoliopsida</taxon>
        <taxon>eudicotyledons</taxon>
        <taxon>Gunneridae</taxon>
        <taxon>Pentapetalae</taxon>
        <taxon>rosids</taxon>
        <taxon>malvids</taxon>
        <taxon>Malvales</taxon>
        <taxon>Malvaceae</taxon>
        <taxon>Grewioideae</taxon>
        <taxon>Apeibeae</taxon>
        <taxon>Corchorus</taxon>
    </lineage>
</organism>
<evidence type="ECO:0000256" key="4">
    <source>
        <dbReference type="ARBA" id="ARBA00022989"/>
    </source>
</evidence>
<comment type="subcellular location">
    <subcellularLocation>
        <location evidence="1">Membrane</location>
        <topology evidence="1">Single-pass membrane protein</topology>
    </subcellularLocation>
</comment>
<keyword evidence="8" id="KW-0418">Kinase</keyword>
<dbReference type="PANTHER" id="PTHR33138:SF30">
    <property type="entry name" value="LEAF RUST 10 DISEASE-RESISTANCE LOCUS RECEPTOR-LIKE PROTEIN KINASE-LIKE 2.7"/>
    <property type="match status" value="1"/>
</dbReference>
<evidence type="ECO:0000256" key="1">
    <source>
        <dbReference type="ARBA" id="ARBA00004167"/>
    </source>
</evidence>
<evidence type="ECO:0000256" key="3">
    <source>
        <dbReference type="ARBA" id="ARBA00022729"/>
    </source>
</evidence>